<evidence type="ECO:0000256" key="4">
    <source>
        <dbReference type="ARBA" id="ARBA00022692"/>
    </source>
</evidence>
<evidence type="ECO:0000256" key="3">
    <source>
        <dbReference type="ARBA" id="ARBA00022452"/>
    </source>
</evidence>
<keyword evidence="10" id="KW-1185">Reference proteome</keyword>
<accession>A0A5D4HG36</accession>
<dbReference type="InterPro" id="IPR036942">
    <property type="entry name" value="Beta-barrel_TonB_sf"/>
</dbReference>
<evidence type="ECO:0000256" key="1">
    <source>
        <dbReference type="ARBA" id="ARBA00004571"/>
    </source>
</evidence>
<dbReference type="Pfam" id="PF07715">
    <property type="entry name" value="Plug"/>
    <property type="match status" value="1"/>
</dbReference>
<dbReference type="SUPFAM" id="SSF49464">
    <property type="entry name" value="Carboxypeptidase regulatory domain-like"/>
    <property type="match status" value="1"/>
</dbReference>
<dbReference type="AlphaFoldDB" id="A0A5D4HG36"/>
<comment type="caution">
    <text evidence="9">The sequence shown here is derived from an EMBL/GenBank/DDBJ whole genome shotgun (WGS) entry which is preliminary data.</text>
</comment>
<name>A0A5D4HG36_9SPHI</name>
<dbReference type="InterPro" id="IPR008969">
    <property type="entry name" value="CarboxyPept-like_regulatory"/>
</dbReference>
<evidence type="ECO:0000256" key="7">
    <source>
        <dbReference type="PROSITE-ProRule" id="PRU01360"/>
    </source>
</evidence>
<dbReference type="Gene3D" id="2.170.130.10">
    <property type="entry name" value="TonB-dependent receptor, plug domain"/>
    <property type="match status" value="1"/>
</dbReference>
<keyword evidence="2 7" id="KW-0813">Transport</keyword>
<dbReference type="RefSeq" id="WP_148917245.1">
    <property type="nucleotide sequence ID" value="NZ_VTAV01000001.1"/>
</dbReference>
<dbReference type="NCBIfam" id="TIGR04056">
    <property type="entry name" value="OMP_RagA_SusC"/>
    <property type="match status" value="1"/>
</dbReference>
<dbReference type="NCBIfam" id="TIGR04057">
    <property type="entry name" value="SusC_RagA_signa"/>
    <property type="match status" value="1"/>
</dbReference>
<dbReference type="InterPro" id="IPR023997">
    <property type="entry name" value="TonB-dep_OMP_SusC/RagA_CS"/>
</dbReference>
<dbReference type="InterPro" id="IPR037066">
    <property type="entry name" value="Plug_dom_sf"/>
</dbReference>
<keyword evidence="4 7" id="KW-0812">Transmembrane</keyword>
<evidence type="ECO:0000256" key="2">
    <source>
        <dbReference type="ARBA" id="ARBA00022448"/>
    </source>
</evidence>
<evidence type="ECO:0000259" key="8">
    <source>
        <dbReference type="Pfam" id="PF07715"/>
    </source>
</evidence>
<dbReference type="Pfam" id="PF13715">
    <property type="entry name" value="CarbopepD_reg_2"/>
    <property type="match status" value="1"/>
</dbReference>
<gene>
    <name evidence="9" type="ORF">FXV77_00355</name>
</gene>
<dbReference type="InterPro" id="IPR039426">
    <property type="entry name" value="TonB-dep_rcpt-like"/>
</dbReference>
<organism evidence="9 10">
    <name type="scientific">Sphingobacterium phlebotomi</name>
    <dbReference type="NCBI Taxonomy" id="2605433"/>
    <lineage>
        <taxon>Bacteria</taxon>
        <taxon>Pseudomonadati</taxon>
        <taxon>Bacteroidota</taxon>
        <taxon>Sphingobacteriia</taxon>
        <taxon>Sphingobacteriales</taxon>
        <taxon>Sphingobacteriaceae</taxon>
        <taxon>Sphingobacterium</taxon>
    </lineage>
</organism>
<evidence type="ECO:0000256" key="6">
    <source>
        <dbReference type="ARBA" id="ARBA00023237"/>
    </source>
</evidence>
<sequence>MKIFLRHTRPLVVYLLLAIVSVLLHTNVYAQQRSISGTVSDPTGNPIEGASIAVLGKSAAARTDTKGYFLLQAETGDILHVTSVGYLFAEQQIDVSSVYTIVLQESEEALDEVVVIGYGTVRKRDLTGSLASVGSEAMKDRPVANIGEALQGRASGVQIVNSGAPGSNVAIQIRGLGSINNSAPLLVIDGVPTDLALNALNPNDVETIDILKDASATAIYGSRGANGVVLITTKKGNKDKGTVTASANFAIQEATSLPKMLNASQFASLHNEMMFNNNNRQRPDFADPTLLGEGTDWIDALLRRDRLSNYSVAYSGGGEKNTYYVSGGVLNQDGIVLNTSYKRYTFQFNNETKQTSWLKLGNNLTLSHDVKNQGAYDVLNTLASLPTQPIYNEDGSFSGPGNEAIFYGDIRNPIGTASLEQNTTNGYNLLGNLYAEATFLDHFTFKSIVGLDYKVWDNVNFSPKYDWKPIPVPDSYRGESFNKSLTYLWDNTLTYTNTFAGLHDVDVMVGSSAQNNEYNYMSGSIKEFLSDNNNQLNNGLLDPLVGGSRNEWALLSFFGRANYTFSNKYLLTATVRHDGTSRITAANRWGTFPSFSAAWRISEEDFFNKNPTFGDLKLRAGYGVTGNQAVLDTYAAAARLNTSRYVFNGTPVSTLYPLVMPNQNIRWETIKQTNIGIDAAFFENRINVTFDAYVKKTSDMLVSMVVPITTGYSDIYTPMINAGEVENRGWELTIGSDNLRGDFQWHSDFNVSYNQNKIVNLHGDVPIYFGYQSHTVGQPVSAFYGWKTNGVFQNWEEVNSYAHQYQGADPANSTAPGDMKFLDLNKDGVVNDYDRAYLGNPTPSWSFAMGNRFSYKNVDMELFLQGVAGNQIYNANRVTLEGMYTIRNQTTKVLDRWTGEGTSNEMPRAIYSDPNRNTRTSDRFLENGSYLRLKNVTIGYTLPTAVLERMKISNLRFYLSGQNLLTWTNYSGFDPEVIGGVDNSNYPITRNLSLGVDFRF</sequence>
<protein>
    <submittedName>
        <fullName evidence="9">TonB-dependent receptor</fullName>
    </submittedName>
</protein>
<proteinExistence type="inferred from homology"/>
<dbReference type="GO" id="GO:0009279">
    <property type="term" value="C:cell outer membrane"/>
    <property type="evidence" value="ECO:0007669"/>
    <property type="project" value="UniProtKB-SubCell"/>
</dbReference>
<evidence type="ECO:0000313" key="9">
    <source>
        <dbReference type="EMBL" id="TYR37780.1"/>
    </source>
</evidence>
<evidence type="ECO:0000313" key="10">
    <source>
        <dbReference type="Proteomes" id="UP000322362"/>
    </source>
</evidence>
<dbReference type="Proteomes" id="UP000322362">
    <property type="component" value="Unassembled WGS sequence"/>
</dbReference>
<evidence type="ECO:0000256" key="5">
    <source>
        <dbReference type="ARBA" id="ARBA00023136"/>
    </source>
</evidence>
<dbReference type="Gene3D" id="2.60.40.1120">
    <property type="entry name" value="Carboxypeptidase-like, regulatory domain"/>
    <property type="match status" value="1"/>
</dbReference>
<keyword evidence="6 7" id="KW-0998">Cell outer membrane</keyword>
<keyword evidence="3 7" id="KW-1134">Transmembrane beta strand</keyword>
<feature type="domain" description="TonB-dependent receptor plug" evidence="8">
    <location>
        <begin position="123"/>
        <end position="228"/>
    </location>
</feature>
<dbReference type="Gene3D" id="2.40.170.20">
    <property type="entry name" value="TonB-dependent receptor, beta-barrel domain"/>
    <property type="match status" value="1"/>
</dbReference>
<comment type="similarity">
    <text evidence="7">Belongs to the TonB-dependent receptor family.</text>
</comment>
<keyword evidence="9" id="KW-0675">Receptor</keyword>
<dbReference type="EMBL" id="VTAV01000001">
    <property type="protein sequence ID" value="TYR37780.1"/>
    <property type="molecule type" value="Genomic_DNA"/>
</dbReference>
<dbReference type="InterPro" id="IPR012910">
    <property type="entry name" value="Plug_dom"/>
</dbReference>
<dbReference type="InterPro" id="IPR023996">
    <property type="entry name" value="TonB-dep_OMP_SusC/RagA"/>
</dbReference>
<reference evidence="9 10" key="1">
    <citation type="submission" date="2019-08" db="EMBL/GenBank/DDBJ databases">
        <title>Phlebobacter frassis gen. nov. sp. nov., a new member of family Sphingobacteriaceae isolated from sand fly rearing media.</title>
        <authorList>
            <person name="Kakumanu M.L."/>
            <person name="Marayati B.F."/>
            <person name="Wada-Katsumata A."/>
            <person name="Wasserberg G."/>
            <person name="Schal C."/>
            <person name="Apperson C.S."/>
            <person name="Ponnusamy L."/>
        </authorList>
    </citation>
    <scope>NUCLEOTIDE SEQUENCE [LARGE SCALE GENOMIC DNA]</scope>
    <source>
        <strain evidence="9 10">SSI9</strain>
    </source>
</reference>
<dbReference type="PROSITE" id="PS52016">
    <property type="entry name" value="TONB_DEPENDENT_REC_3"/>
    <property type="match status" value="1"/>
</dbReference>
<comment type="subcellular location">
    <subcellularLocation>
        <location evidence="1 7">Cell outer membrane</location>
        <topology evidence="1 7">Multi-pass membrane protein</topology>
    </subcellularLocation>
</comment>
<dbReference type="SUPFAM" id="SSF56935">
    <property type="entry name" value="Porins"/>
    <property type="match status" value="1"/>
</dbReference>
<keyword evidence="5 7" id="KW-0472">Membrane</keyword>